<proteinExistence type="predicted"/>
<dbReference type="Gene3D" id="3.30.70.1290">
    <property type="entry name" value="Transposase IS200-like"/>
    <property type="match status" value="1"/>
</dbReference>
<gene>
    <name evidence="1" type="ORF">QUF54_01295</name>
</gene>
<evidence type="ECO:0008006" key="3">
    <source>
        <dbReference type="Google" id="ProtNLM"/>
    </source>
</evidence>
<evidence type="ECO:0000313" key="1">
    <source>
        <dbReference type="EMBL" id="MDM8561971.1"/>
    </source>
</evidence>
<keyword evidence="2" id="KW-1185">Reference proteome</keyword>
<protein>
    <recommendedName>
        <fullName evidence="3">Transposase</fullName>
    </recommendedName>
</protein>
<reference evidence="1" key="1">
    <citation type="submission" date="2023-06" db="EMBL/GenBank/DDBJ databases">
        <title>Uncultivated large filamentous bacteria from sulfidic sediments reveal new species and different genomic features in energy metabolism and defense.</title>
        <authorList>
            <person name="Fonseca A."/>
        </authorList>
    </citation>
    <scope>NUCLEOTIDE SEQUENCE</scope>
    <source>
        <strain evidence="1">HSG4</strain>
    </source>
</reference>
<sequence length="55" mass="6550">MSNYRRVRVEGGCYFFTLALANRKLHLLIDHIEYLRQAFRKVMRAHPFKIDAAVI</sequence>
<accession>A0ABT7VQM4</accession>
<dbReference type="Proteomes" id="UP001171945">
    <property type="component" value="Unassembled WGS sequence"/>
</dbReference>
<organism evidence="1 2">
    <name type="scientific">Candidatus Marithioploca araucensis</name>
    <dbReference type="NCBI Taxonomy" id="70273"/>
    <lineage>
        <taxon>Bacteria</taxon>
        <taxon>Pseudomonadati</taxon>
        <taxon>Pseudomonadota</taxon>
        <taxon>Gammaproteobacteria</taxon>
        <taxon>Thiotrichales</taxon>
        <taxon>Thiotrichaceae</taxon>
        <taxon>Candidatus Marithioploca</taxon>
    </lineage>
</organism>
<name>A0ABT7VQM4_9GAMM</name>
<dbReference type="EMBL" id="JAUCGM010000030">
    <property type="protein sequence ID" value="MDM8561971.1"/>
    <property type="molecule type" value="Genomic_DNA"/>
</dbReference>
<dbReference type="SUPFAM" id="SSF143422">
    <property type="entry name" value="Transposase IS200-like"/>
    <property type="match status" value="1"/>
</dbReference>
<dbReference type="InterPro" id="IPR036515">
    <property type="entry name" value="Transposase_17_sf"/>
</dbReference>
<comment type="caution">
    <text evidence="1">The sequence shown here is derived from an EMBL/GenBank/DDBJ whole genome shotgun (WGS) entry which is preliminary data.</text>
</comment>
<evidence type="ECO:0000313" key="2">
    <source>
        <dbReference type="Proteomes" id="UP001171945"/>
    </source>
</evidence>